<dbReference type="InterPro" id="IPR006674">
    <property type="entry name" value="HD_domain"/>
</dbReference>
<sequence>MSIGITGSGTRVPTDSQIRALHERFAPTPDAFELVYTHCRIVCELAEQLLANREHSLDVELVRAGCLLHDIGVYRLYDSSGRLEQGNYVRHGLLGHELLRDLGLPESLCRFCSCHTGMGLSREDVVRQRLPIPVDDYLAESDEERLVMYADKFHSKRNPPVFVSAATYVSGVRQFGRDKVDRFAEMVEQFGEPDLTPLANDYRHIIV</sequence>
<evidence type="ECO:0000313" key="2">
    <source>
        <dbReference type="EMBL" id="SCE79104.1"/>
    </source>
</evidence>
<protein>
    <recommendedName>
        <fullName evidence="1">HD/PDEase domain-containing protein</fullName>
    </recommendedName>
</protein>
<dbReference type="SUPFAM" id="SSF109604">
    <property type="entry name" value="HD-domain/PDEase-like"/>
    <property type="match status" value="1"/>
</dbReference>
<feature type="domain" description="HD/PDEase" evidence="1">
    <location>
        <begin position="31"/>
        <end position="165"/>
    </location>
</feature>
<gene>
    <name evidence="2" type="ORF">GA0070618_0956</name>
</gene>
<dbReference type="NCBIfam" id="TIGR00277">
    <property type="entry name" value="HDIG"/>
    <property type="match status" value="1"/>
</dbReference>
<dbReference type="Proteomes" id="UP000198253">
    <property type="component" value="Chromosome I"/>
</dbReference>
<dbReference type="InParanoid" id="A0A1C4V562"/>
<evidence type="ECO:0000313" key="3">
    <source>
        <dbReference type="Proteomes" id="UP000198253"/>
    </source>
</evidence>
<dbReference type="EMBL" id="LT607413">
    <property type="protein sequence ID" value="SCE79104.1"/>
    <property type="molecule type" value="Genomic_DNA"/>
</dbReference>
<reference evidence="3" key="1">
    <citation type="submission" date="2016-06" db="EMBL/GenBank/DDBJ databases">
        <authorList>
            <person name="Varghese N."/>
            <person name="Submissions Spin"/>
        </authorList>
    </citation>
    <scope>NUCLEOTIDE SEQUENCE [LARGE SCALE GENOMIC DNA]</scope>
    <source>
        <strain evidence="3">DSM 43816</strain>
    </source>
</reference>
<evidence type="ECO:0000259" key="1">
    <source>
        <dbReference type="SMART" id="SM00471"/>
    </source>
</evidence>
<dbReference type="Gene3D" id="1.10.3210.10">
    <property type="entry name" value="Hypothetical protein af1432"/>
    <property type="match status" value="1"/>
</dbReference>
<dbReference type="InterPro" id="IPR006675">
    <property type="entry name" value="HDIG_dom"/>
</dbReference>
<accession>A0A1C4V562</accession>
<dbReference type="CDD" id="cd00077">
    <property type="entry name" value="HDc"/>
    <property type="match status" value="1"/>
</dbReference>
<dbReference type="OrthoDB" id="1722553at2"/>
<dbReference type="Pfam" id="PF01966">
    <property type="entry name" value="HD"/>
    <property type="match status" value="1"/>
</dbReference>
<organism evidence="2 3">
    <name type="scientific">Micromonospora echinospora</name>
    <name type="common">Micromonospora purpurea</name>
    <dbReference type="NCBI Taxonomy" id="1877"/>
    <lineage>
        <taxon>Bacteria</taxon>
        <taxon>Bacillati</taxon>
        <taxon>Actinomycetota</taxon>
        <taxon>Actinomycetes</taxon>
        <taxon>Micromonosporales</taxon>
        <taxon>Micromonosporaceae</taxon>
        <taxon>Micromonospora</taxon>
    </lineage>
</organism>
<proteinExistence type="predicted"/>
<keyword evidence="3" id="KW-1185">Reference proteome</keyword>
<dbReference type="SMART" id="SM00471">
    <property type="entry name" value="HDc"/>
    <property type="match status" value="1"/>
</dbReference>
<dbReference type="RefSeq" id="WP_088980541.1">
    <property type="nucleotide sequence ID" value="NZ_LT607413.1"/>
</dbReference>
<dbReference type="InterPro" id="IPR003607">
    <property type="entry name" value="HD/PDEase_dom"/>
</dbReference>
<name>A0A1C4V562_MICEC</name>
<dbReference type="AlphaFoldDB" id="A0A1C4V562"/>